<keyword evidence="6" id="KW-1185">Reference proteome</keyword>
<dbReference type="EMBL" id="LSSM01004713">
    <property type="protein sequence ID" value="OMJ14296.1"/>
    <property type="molecule type" value="Genomic_DNA"/>
</dbReference>
<dbReference type="Proteomes" id="UP000187429">
    <property type="component" value="Unassembled WGS sequence"/>
</dbReference>
<evidence type="ECO:0000256" key="4">
    <source>
        <dbReference type="RuleBase" id="RU000363"/>
    </source>
</evidence>
<dbReference type="InterPro" id="IPR020904">
    <property type="entry name" value="Sc_DH/Rdtase_CS"/>
</dbReference>
<dbReference type="Pfam" id="PF00106">
    <property type="entry name" value="adh_short"/>
    <property type="match status" value="1"/>
</dbReference>
<dbReference type="PANTHER" id="PTHR42901:SF1">
    <property type="entry name" value="ALCOHOL DEHYDROGENASE"/>
    <property type="match status" value="1"/>
</dbReference>
<keyword evidence="3" id="KW-0560">Oxidoreductase</keyword>
<evidence type="ECO:0000313" key="6">
    <source>
        <dbReference type="Proteomes" id="UP000187429"/>
    </source>
</evidence>
<dbReference type="PRINTS" id="PR00081">
    <property type="entry name" value="GDHRDH"/>
</dbReference>
<organism evidence="5 6">
    <name type="scientific">Smittium culicis</name>
    <dbReference type="NCBI Taxonomy" id="133412"/>
    <lineage>
        <taxon>Eukaryota</taxon>
        <taxon>Fungi</taxon>
        <taxon>Fungi incertae sedis</taxon>
        <taxon>Zoopagomycota</taxon>
        <taxon>Kickxellomycotina</taxon>
        <taxon>Harpellomycetes</taxon>
        <taxon>Harpellales</taxon>
        <taxon>Legeriomycetaceae</taxon>
        <taxon>Smittium</taxon>
    </lineage>
</organism>
<accession>A0A1R1XI60</accession>
<name>A0A1R1XI60_9FUNG</name>
<dbReference type="SUPFAM" id="SSF51735">
    <property type="entry name" value="NAD(P)-binding Rossmann-fold domains"/>
    <property type="match status" value="1"/>
</dbReference>
<reference evidence="6" key="1">
    <citation type="submission" date="2017-01" db="EMBL/GenBank/DDBJ databases">
        <authorList>
            <person name="Wang Y."/>
            <person name="White M."/>
            <person name="Kvist S."/>
            <person name="Moncalvo J.-M."/>
        </authorList>
    </citation>
    <scope>NUCLEOTIDE SEQUENCE [LARGE SCALE GENOMIC DNA]</scope>
    <source>
        <strain evidence="6">ID-206-W2</strain>
    </source>
</reference>
<dbReference type="GO" id="GO:0016616">
    <property type="term" value="F:oxidoreductase activity, acting on the CH-OH group of donors, NAD or NADP as acceptor"/>
    <property type="evidence" value="ECO:0007669"/>
    <property type="project" value="UniProtKB-ARBA"/>
</dbReference>
<dbReference type="AlphaFoldDB" id="A0A1R1XI60"/>
<evidence type="ECO:0000256" key="2">
    <source>
        <dbReference type="ARBA" id="ARBA00022857"/>
    </source>
</evidence>
<dbReference type="InterPro" id="IPR002347">
    <property type="entry name" value="SDR_fam"/>
</dbReference>
<dbReference type="FunFam" id="3.40.50.720:FF:000047">
    <property type="entry name" value="NADP-dependent L-serine/L-allo-threonine dehydrogenase"/>
    <property type="match status" value="1"/>
</dbReference>
<comment type="caution">
    <text evidence="5">The sequence shown here is derived from an EMBL/GenBank/DDBJ whole genome shotgun (WGS) entry which is preliminary data.</text>
</comment>
<dbReference type="PROSITE" id="PS00061">
    <property type="entry name" value="ADH_SHORT"/>
    <property type="match status" value="1"/>
</dbReference>
<dbReference type="PIRSF" id="PIRSF000126">
    <property type="entry name" value="11-beta-HSD1"/>
    <property type="match status" value="1"/>
</dbReference>
<comment type="similarity">
    <text evidence="1 4">Belongs to the short-chain dehydrogenases/reductases (SDR) family.</text>
</comment>
<sequence length="258" mass="28290">MFDRLQGKTTVITGASAGFGEATALLFAKHGSNLILTARRENLLEKLQQRIQEKYPKIKVFTIKLDVTDHQAVIDAFKNLPEWADKIDVLVNNAGLAHGFDLLKDVPESSIDIMFNTNVKGLIWVSQQILPRMIEQNSGHIINVGSIAGQAAYSNGSIYCASKFAVHAISDSLRIETNATKIKVTEICPGMAETEFSLVRFGNDKNKADNVYKGIDPMVAEDIAEMIAFTASTHPRCVVSSLTCLANGQANPFIVHRE</sequence>
<dbReference type="InterPro" id="IPR036291">
    <property type="entry name" value="NAD(P)-bd_dom_sf"/>
</dbReference>
<dbReference type="PRINTS" id="PR00080">
    <property type="entry name" value="SDRFAMILY"/>
</dbReference>
<evidence type="ECO:0000256" key="3">
    <source>
        <dbReference type="ARBA" id="ARBA00023002"/>
    </source>
</evidence>
<dbReference type="PANTHER" id="PTHR42901">
    <property type="entry name" value="ALCOHOL DEHYDROGENASE"/>
    <property type="match status" value="1"/>
</dbReference>
<gene>
    <name evidence="5" type="ORF">AYI69_g8660</name>
</gene>
<protein>
    <submittedName>
        <fullName evidence="5">Putative oxidoreductase</fullName>
    </submittedName>
</protein>
<keyword evidence="2" id="KW-0521">NADP</keyword>
<evidence type="ECO:0000313" key="5">
    <source>
        <dbReference type="EMBL" id="OMJ14296.1"/>
    </source>
</evidence>
<dbReference type="OrthoDB" id="6251714at2759"/>
<proteinExistence type="inferred from homology"/>
<dbReference type="Gene3D" id="3.40.50.720">
    <property type="entry name" value="NAD(P)-binding Rossmann-like Domain"/>
    <property type="match status" value="1"/>
</dbReference>
<evidence type="ECO:0000256" key="1">
    <source>
        <dbReference type="ARBA" id="ARBA00006484"/>
    </source>
</evidence>